<name>A0A9W5Y8A9_9FIRM</name>
<evidence type="ECO:0000259" key="1">
    <source>
        <dbReference type="Pfam" id="PF10651"/>
    </source>
</evidence>
<dbReference type="InterPro" id="IPR018913">
    <property type="entry name" value="BppU_N"/>
</dbReference>
<evidence type="ECO:0000313" key="2">
    <source>
        <dbReference type="EMBL" id="GKX29005.1"/>
    </source>
</evidence>
<dbReference type="EMBL" id="BRLB01000002">
    <property type="protein sequence ID" value="GKX29005.1"/>
    <property type="molecule type" value="Genomic_DNA"/>
</dbReference>
<dbReference type="Gene3D" id="2.60.40.3350">
    <property type="match status" value="1"/>
</dbReference>
<gene>
    <name evidence="2" type="ORF">SH1V18_14850</name>
</gene>
<evidence type="ECO:0000313" key="3">
    <source>
        <dbReference type="Proteomes" id="UP001144256"/>
    </source>
</evidence>
<protein>
    <recommendedName>
        <fullName evidence="1">BppU N-terminal domain-containing protein</fullName>
    </recommendedName>
</protein>
<feature type="domain" description="BppU N-terminal" evidence="1">
    <location>
        <begin position="18"/>
        <end position="142"/>
    </location>
</feature>
<reference evidence="2" key="1">
    <citation type="submission" date="2022-06" db="EMBL/GenBank/DDBJ databases">
        <title>Vallitalea longa sp. nov., an anaerobic bacterium isolated from marine sediment.</title>
        <authorList>
            <person name="Hirano S."/>
            <person name="Terahara T."/>
            <person name="Mori K."/>
            <person name="Hamada M."/>
            <person name="Matsumoto R."/>
            <person name="Kobayashi T."/>
        </authorList>
    </citation>
    <scope>NUCLEOTIDE SEQUENCE</scope>
    <source>
        <strain evidence="2">SH18-1</strain>
    </source>
</reference>
<accession>A0A9W5Y8A9</accession>
<dbReference type="Proteomes" id="UP001144256">
    <property type="component" value="Unassembled WGS sequence"/>
</dbReference>
<sequence>MAIHDIKVGIYEKEYAIPRITFVTLDSNILIIKMYGKNGEVINLTNSTVRINYEDETGNKYYQDQNSGCIIKDAEKGSIEVTINNGIFNDSKEIKAEVVIRTGQDRITTNEFSFDSRFPIDLDSNVVPPQEIELWTVTLEKVKKQLDTSMADISVEVNDNANRISDISYKSADGSINDITLSKKGFTLDDGRYVEFKAKHTNTGHVTLNVNSSGAKSLKNADATELGIGDIKANSYYRAIYNGSFFLLASKGGIEVNDTKEGSFKIDAGETITKGDLIELINGKIIKVRSVKPSVSTKTVLNDDGPYDISVTRLTDEKALVCYKDHNQDDYDTVCILNINKTTVSAGPETVLNYNSDRMYHTLVTRLTDEKVLVCYTDVNNDDYSTACVLNIKGTTITAGPETDLNGNSPYDISLTRLTDEKALICYTDVKYRGTACILNIDGTTITAGPEMVFNSNRTYYISAIRLTDEKALVCYIDVNGDDCSTACVLKINGTTIKSGIETIINSDSLCDISLIRLTDEKALICYTDTKYNNHGVACILNIDDTTITVCRETIFNNDSLYDISLTRLTDEKALVCYQVMNRNKYGTACVLNIEGTTITADQEKVFNSNNTYDISVTRLTDEKALVCYIDVNRHNNKCIACVLNITKDPNGIALQNGTENQTIKVIHW</sequence>
<organism evidence="2 3">
    <name type="scientific">Vallitalea longa</name>
    <dbReference type="NCBI Taxonomy" id="2936439"/>
    <lineage>
        <taxon>Bacteria</taxon>
        <taxon>Bacillati</taxon>
        <taxon>Bacillota</taxon>
        <taxon>Clostridia</taxon>
        <taxon>Lachnospirales</taxon>
        <taxon>Vallitaleaceae</taxon>
        <taxon>Vallitalea</taxon>
    </lineage>
</organism>
<dbReference type="AlphaFoldDB" id="A0A9W5Y8A9"/>
<comment type="caution">
    <text evidence="2">The sequence shown here is derived from an EMBL/GenBank/DDBJ whole genome shotgun (WGS) entry which is preliminary data.</text>
</comment>
<dbReference type="Pfam" id="PF10651">
    <property type="entry name" value="BppU_N"/>
    <property type="match status" value="1"/>
</dbReference>
<keyword evidence="3" id="KW-1185">Reference proteome</keyword>
<proteinExistence type="predicted"/>
<dbReference type="RefSeq" id="WP_281814055.1">
    <property type="nucleotide sequence ID" value="NZ_BRLB01000002.1"/>
</dbReference>